<evidence type="ECO:0000256" key="15">
    <source>
        <dbReference type="ARBA" id="ARBA00023228"/>
    </source>
</evidence>
<keyword evidence="11 17" id="KW-0443">Lipid metabolism</keyword>
<feature type="domain" description="Choloylglycine hydrolase/NAAA C-terminal" evidence="20">
    <location>
        <begin position="126"/>
        <end position="321"/>
    </location>
</feature>
<evidence type="ECO:0000256" key="13">
    <source>
        <dbReference type="ARBA" id="ARBA00023157"/>
    </source>
</evidence>
<dbReference type="GO" id="GO:0016020">
    <property type="term" value="C:membrane"/>
    <property type="evidence" value="ECO:0007669"/>
    <property type="project" value="GOC"/>
</dbReference>
<dbReference type="GO" id="GO:0006631">
    <property type="term" value="P:fatty acid metabolic process"/>
    <property type="evidence" value="ECO:0007669"/>
    <property type="project" value="InterPro"/>
</dbReference>
<evidence type="ECO:0000256" key="5">
    <source>
        <dbReference type="ARBA" id="ARBA00005730"/>
    </source>
</evidence>
<dbReference type="InterPro" id="IPR016699">
    <property type="entry name" value="Acid_ceramidase-like"/>
</dbReference>
<dbReference type="FunFam" id="3.60.60.10:FF:000006">
    <property type="entry name" value="N-acylethanolamine-hydrolyzing acid amidase"/>
    <property type="match status" value="1"/>
</dbReference>
<comment type="pathway">
    <text evidence="3">Lipid metabolism; sphingolipid metabolism.</text>
</comment>
<name>T2MDI0_HYDVU</name>
<dbReference type="CDD" id="cd01903">
    <property type="entry name" value="Ntn_AC_NAAA"/>
    <property type="match status" value="1"/>
</dbReference>
<sequence>MKLIIFLALFSFISAMVINEPCKTDAYPPPKETKINSVVLNLDDPPFDRWTHIVGPKSEELADLIASIKELVPTKVIQLVDGALGDIIDWLPYPYSDEIKGIAKATGLPLGEAVLYNIFYEIFTACTSIVGHDDKGKMYHSRNLDFGLLLGWDRQNDTWLVTEKLRKLIVNVDYQKNGVTVFKATHFVGYVGILTAVKPKMFTLTMNERFGLDGGYVGLIEWVLGLTKGKWMGFLLRDVMENATSYSQAKDTLTNTVLLAPAYFILGGTQENEACVITRSRNAADDVWNLNSTNGDWYLLETNYDHWKKPLFIDDRRTPGNKCMMKMGKSGMSIGGLFNVLSTPSSLNKLTAYTALMQVDDGLLETYLQNCRTPCWPW</sequence>
<dbReference type="OrthoDB" id="5273684at2759"/>
<keyword evidence="9 17" id="KW-0378">Hydrolase</keyword>
<dbReference type="Pfam" id="PF02275">
    <property type="entry name" value="CBAH"/>
    <property type="match status" value="1"/>
</dbReference>
<comment type="similarity">
    <text evidence="5 17">Belongs to the acid ceramidase family.</text>
</comment>
<evidence type="ECO:0000256" key="7">
    <source>
        <dbReference type="ARBA" id="ARBA00022525"/>
    </source>
</evidence>
<keyword evidence="13" id="KW-1015">Disulfide bond</keyword>
<dbReference type="MEROPS" id="C89.001"/>
<dbReference type="InterPro" id="IPR029130">
    <property type="entry name" value="Acid_ceramidase_N"/>
</dbReference>
<feature type="chain" id="PRO_5044738699" description="Acid ceramidase" evidence="19">
    <location>
        <begin position="16"/>
        <end position="378"/>
    </location>
</feature>
<proteinExistence type="evidence at transcript level"/>
<accession>T2MDI0</accession>
<gene>
    <name evidence="22" type="primary">ASAH1</name>
</gene>
<dbReference type="GO" id="GO:0005764">
    <property type="term" value="C:lysosome"/>
    <property type="evidence" value="ECO:0007669"/>
    <property type="project" value="UniProtKB-SubCell"/>
</dbReference>
<evidence type="ECO:0000256" key="6">
    <source>
        <dbReference type="ARBA" id="ARBA00011891"/>
    </source>
</evidence>
<dbReference type="KEGG" id="hmg:100206178"/>
<feature type="domain" description="Acid ceramidase N-terminal" evidence="21">
    <location>
        <begin position="35"/>
        <end position="88"/>
    </location>
</feature>
<evidence type="ECO:0000256" key="19">
    <source>
        <dbReference type="SAM" id="SignalP"/>
    </source>
</evidence>
<evidence type="ECO:0000256" key="3">
    <source>
        <dbReference type="ARBA" id="ARBA00004760"/>
    </source>
</evidence>
<evidence type="ECO:0000256" key="18">
    <source>
        <dbReference type="PIRSR" id="PIRSR017632-1"/>
    </source>
</evidence>
<dbReference type="PANTHER" id="PTHR28583:SF1">
    <property type="entry name" value="ACID CERAMIDASE"/>
    <property type="match status" value="1"/>
</dbReference>
<dbReference type="AlphaFoldDB" id="T2MDI0"/>
<keyword evidence="14" id="KW-0325">Glycoprotein</keyword>
<keyword evidence="12" id="KW-0865">Zymogen</keyword>
<feature type="signal peptide" evidence="19">
    <location>
        <begin position="1"/>
        <end position="15"/>
    </location>
</feature>
<keyword evidence="10" id="KW-0746">Sphingolipid metabolism</keyword>
<comment type="subcellular location">
    <subcellularLocation>
        <location evidence="1">Lysosome</location>
    </subcellularLocation>
    <subcellularLocation>
        <location evidence="2">Secreted</location>
    </subcellularLocation>
</comment>
<dbReference type="OMA" id="GWWMSFL"/>
<protein>
    <recommendedName>
        <fullName evidence="16">Acid ceramidase</fullName>
        <ecNumber evidence="6">3.5.1.23</ecNumber>
    </recommendedName>
</protein>
<evidence type="ECO:0000256" key="14">
    <source>
        <dbReference type="ARBA" id="ARBA00023180"/>
    </source>
</evidence>
<dbReference type="GO" id="GO:0005576">
    <property type="term" value="C:extracellular region"/>
    <property type="evidence" value="ECO:0007669"/>
    <property type="project" value="UniProtKB-SubCell"/>
</dbReference>
<dbReference type="EC" id="3.5.1.23" evidence="6"/>
<evidence type="ECO:0000256" key="16">
    <source>
        <dbReference type="ARBA" id="ARBA00040588"/>
    </source>
</evidence>
<evidence type="ECO:0000256" key="10">
    <source>
        <dbReference type="ARBA" id="ARBA00022919"/>
    </source>
</evidence>
<comment type="pathway">
    <text evidence="4">Sphingolipid metabolism.</text>
</comment>
<dbReference type="GO" id="GO:0017040">
    <property type="term" value="F:N-acylsphingosine amidohydrolase activity"/>
    <property type="evidence" value="ECO:0007669"/>
    <property type="project" value="UniProtKB-EC"/>
</dbReference>
<dbReference type="EMBL" id="HAAD01003942">
    <property type="protein sequence ID" value="CDG70174.1"/>
    <property type="molecule type" value="mRNA"/>
</dbReference>
<evidence type="ECO:0000256" key="11">
    <source>
        <dbReference type="ARBA" id="ARBA00023098"/>
    </source>
</evidence>
<evidence type="ECO:0000256" key="8">
    <source>
        <dbReference type="ARBA" id="ARBA00022729"/>
    </source>
</evidence>
<reference evidence="22" key="1">
    <citation type="journal article" date="2013" name="Genome Biol. Evol.">
        <title>Punctuated emergences of genetic and phenotypic innovations in eumetazoan, bilaterian, euteleostome, and hominidae ancestors.</title>
        <authorList>
            <person name="Wenger Y."/>
            <person name="Galliot B."/>
        </authorList>
    </citation>
    <scope>NUCLEOTIDE SEQUENCE</scope>
    <source>
        <tissue evidence="22">Whole animals</tissue>
    </source>
</reference>
<organism evidence="22">
    <name type="scientific">Hydra vulgaris</name>
    <name type="common">Hydra</name>
    <name type="synonym">Hydra attenuata</name>
    <dbReference type="NCBI Taxonomy" id="6087"/>
    <lineage>
        <taxon>Eukaryota</taxon>
        <taxon>Metazoa</taxon>
        <taxon>Cnidaria</taxon>
        <taxon>Hydrozoa</taxon>
        <taxon>Hydroidolina</taxon>
        <taxon>Anthoathecata</taxon>
        <taxon>Aplanulata</taxon>
        <taxon>Hydridae</taxon>
        <taxon>Hydra</taxon>
    </lineage>
</organism>
<dbReference type="GO" id="GO:0017064">
    <property type="term" value="F:fatty acid amide hydrolase activity"/>
    <property type="evidence" value="ECO:0007669"/>
    <property type="project" value="InterPro"/>
</dbReference>
<keyword evidence="8 19" id="KW-0732">Signal</keyword>
<keyword evidence="7" id="KW-0964">Secreted</keyword>
<evidence type="ECO:0000256" key="17">
    <source>
        <dbReference type="PIRNR" id="PIRNR017632"/>
    </source>
</evidence>
<dbReference type="Pfam" id="PF15508">
    <property type="entry name" value="NAAA-beta"/>
    <property type="match status" value="1"/>
</dbReference>
<evidence type="ECO:0000256" key="9">
    <source>
        <dbReference type="ARBA" id="ARBA00022801"/>
    </source>
</evidence>
<dbReference type="GO" id="GO:0006665">
    <property type="term" value="P:sphingolipid metabolic process"/>
    <property type="evidence" value="ECO:0007669"/>
    <property type="project" value="UniProtKB-KW"/>
</dbReference>
<evidence type="ECO:0000256" key="4">
    <source>
        <dbReference type="ARBA" id="ARBA00004991"/>
    </source>
</evidence>
<evidence type="ECO:0000256" key="1">
    <source>
        <dbReference type="ARBA" id="ARBA00004371"/>
    </source>
</evidence>
<dbReference type="InterPro" id="IPR029132">
    <property type="entry name" value="CBAH/NAAA_C"/>
</dbReference>
<evidence type="ECO:0000259" key="20">
    <source>
        <dbReference type="Pfam" id="PF02275"/>
    </source>
</evidence>
<evidence type="ECO:0000313" key="22">
    <source>
        <dbReference type="EMBL" id="CDG70174.1"/>
    </source>
</evidence>
<feature type="active site" description="Nucleophile" evidence="18">
    <location>
        <position position="126"/>
    </location>
</feature>
<keyword evidence="15" id="KW-0458">Lysosome</keyword>
<evidence type="ECO:0000256" key="12">
    <source>
        <dbReference type="ARBA" id="ARBA00023145"/>
    </source>
</evidence>
<evidence type="ECO:0000256" key="2">
    <source>
        <dbReference type="ARBA" id="ARBA00004613"/>
    </source>
</evidence>
<evidence type="ECO:0000259" key="21">
    <source>
        <dbReference type="Pfam" id="PF15508"/>
    </source>
</evidence>
<dbReference type="PIRSF" id="PIRSF017632">
    <property type="entry name" value="Acid_ceramidase-like"/>
    <property type="match status" value="1"/>
</dbReference>
<dbReference type="PANTHER" id="PTHR28583">
    <property type="entry name" value="ACID AMIDASE"/>
    <property type="match status" value="1"/>
</dbReference>